<gene>
    <name evidence="1" type="ORF">BH720_035005</name>
</gene>
<dbReference type="EMBL" id="CP182909">
    <property type="protein sequence ID" value="XPM64161.1"/>
    <property type="molecule type" value="Genomic_DNA"/>
</dbReference>
<evidence type="ECO:0000313" key="1">
    <source>
        <dbReference type="EMBL" id="XPM64161.1"/>
    </source>
</evidence>
<sequence length="61" mass="7060">MGYTQEEIQNLSWQEITPPEYLARDKQALQESLRLGYCTPYEKEILHKSGRRIPPLVGGRA</sequence>
<evidence type="ECO:0000313" key="2">
    <source>
        <dbReference type="Proteomes" id="UP000095472"/>
    </source>
</evidence>
<dbReference type="Proteomes" id="UP000095472">
    <property type="component" value="Chromosome"/>
</dbReference>
<organism evidence="1 2">
    <name type="scientific">Desertifilum tharense IPPAS B-1220</name>
    <dbReference type="NCBI Taxonomy" id="1781255"/>
    <lineage>
        <taxon>Bacteria</taxon>
        <taxon>Bacillati</taxon>
        <taxon>Cyanobacteriota</taxon>
        <taxon>Cyanophyceae</taxon>
        <taxon>Desertifilales</taxon>
        <taxon>Desertifilaceae</taxon>
        <taxon>Desertifilum</taxon>
    </lineage>
</organism>
<accession>A0ACD5GU80</accession>
<keyword evidence="2" id="KW-1185">Reference proteome</keyword>
<name>A0ACD5GU80_9CYAN</name>
<proteinExistence type="predicted"/>
<reference evidence="1 2" key="1">
    <citation type="journal article" date="2016" name="Genome Announc.">
        <title>Draft Genome Sequence of the Thermotolerant Cyanobacterium Desertifilum sp. IPPAS B-1220.</title>
        <authorList>
            <person name="Mironov K.S."/>
            <person name="Sinetova M.A."/>
            <person name="Bolatkhan K."/>
            <person name="Zayadan B.K."/>
            <person name="Ustinova V.V."/>
            <person name="Kupriyanova E.V."/>
            <person name="Skrypnik A.N."/>
            <person name="Gogoleva N.E."/>
            <person name="Gogolev Y.V."/>
            <person name="Los D.A."/>
        </authorList>
    </citation>
    <scope>NUCLEOTIDE SEQUENCE [LARGE SCALE GENOMIC DNA]</scope>
    <source>
        <strain evidence="1 2">IPPAS B-1220</strain>
    </source>
</reference>
<protein>
    <submittedName>
        <fullName evidence="1">PAS domain-containing protein</fullName>
    </submittedName>
</protein>